<evidence type="ECO:0000313" key="2">
    <source>
        <dbReference type="EMBL" id="KAK7006650.1"/>
    </source>
</evidence>
<sequence>MAGRAKPRHEYLDEMLRLEGRGYPSFHSACKGCGAGDPLFRCEHQMCFGGSMFCQGCIVSEHQALPTHWTQEWNGSFFERRGLKSLGLEIQLGHPVGFRCPHPLTAIKTFILIDVSGIHNLMRASWWPATARDPQTCATFAVVRLFQLLNCLDKVSSHDFLRSLEFLTNNDGFSPLPDRRRAFRHIVRQYRTTLMMKRAGRGHSSSGVSGTAQGELALQCRACPQPARNLPYLTHRTHRRPTTPPPP</sequence>
<keyword evidence="3" id="KW-1185">Reference proteome</keyword>
<proteinExistence type="predicted"/>
<organism evidence="2 3">
    <name type="scientific">Favolaschia claudopus</name>
    <dbReference type="NCBI Taxonomy" id="2862362"/>
    <lineage>
        <taxon>Eukaryota</taxon>
        <taxon>Fungi</taxon>
        <taxon>Dikarya</taxon>
        <taxon>Basidiomycota</taxon>
        <taxon>Agaricomycotina</taxon>
        <taxon>Agaricomycetes</taxon>
        <taxon>Agaricomycetidae</taxon>
        <taxon>Agaricales</taxon>
        <taxon>Marasmiineae</taxon>
        <taxon>Mycenaceae</taxon>
        <taxon>Favolaschia</taxon>
    </lineage>
</organism>
<feature type="domain" description="CxC2-like cysteine cluster KDZ transposase-associated" evidence="1">
    <location>
        <begin position="121"/>
        <end position="171"/>
    </location>
</feature>
<dbReference type="Pfam" id="PF18803">
    <property type="entry name" value="CxC2"/>
    <property type="match status" value="2"/>
</dbReference>
<comment type="caution">
    <text evidence="2">The sequence shown here is derived from an EMBL/GenBank/DDBJ whole genome shotgun (WGS) entry which is preliminary data.</text>
</comment>
<evidence type="ECO:0000313" key="3">
    <source>
        <dbReference type="Proteomes" id="UP001362999"/>
    </source>
</evidence>
<dbReference type="InterPro" id="IPR041457">
    <property type="entry name" value="CxC2_KDZ-assoc"/>
</dbReference>
<evidence type="ECO:0000259" key="1">
    <source>
        <dbReference type="Pfam" id="PF18803"/>
    </source>
</evidence>
<gene>
    <name evidence="2" type="ORF">R3P38DRAFT_3325957</name>
</gene>
<feature type="domain" description="CxC2-like cysteine cluster KDZ transposase-associated" evidence="1">
    <location>
        <begin position="83"/>
        <end position="120"/>
    </location>
</feature>
<dbReference type="EMBL" id="JAWWNJ010000075">
    <property type="protein sequence ID" value="KAK7006650.1"/>
    <property type="molecule type" value="Genomic_DNA"/>
</dbReference>
<dbReference type="Proteomes" id="UP001362999">
    <property type="component" value="Unassembled WGS sequence"/>
</dbReference>
<dbReference type="AlphaFoldDB" id="A0AAW0ABM8"/>
<protein>
    <recommendedName>
        <fullName evidence="1">CxC2-like cysteine cluster KDZ transposase-associated domain-containing protein</fullName>
    </recommendedName>
</protein>
<name>A0AAW0ABM8_9AGAR</name>
<reference evidence="2 3" key="1">
    <citation type="journal article" date="2024" name="J Genomics">
        <title>Draft genome sequencing and assembly of Favolaschia claudopus CIRM-BRFM 2984 isolated from oak limbs.</title>
        <authorList>
            <person name="Navarro D."/>
            <person name="Drula E."/>
            <person name="Chaduli D."/>
            <person name="Cazenave R."/>
            <person name="Ahrendt S."/>
            <person name="Wang J."/>
            <person name="Lipzen A."/>
            <person name="Daum C."/>
            <person name="Barry K."/>
            <person name="Grigoriev I.V."/>
            <person name="Favel A."/>
            <person name="Rosso M.N."/>
            <person name="Martin F."/>
        </authorList>
    </citation>
    <scope>NUCLEOTIDE SEQUENCE [LARGE SCALE GENOMIC DNA]</scope>
    <source>
        <strain evidence="2 3">CIRM-BRFM 2984</strain>
    </source>
</reference>
<accession>A0AAW0ABM8</accession>